<dbReference type="PANTHER" id="PTHR37066">
    <property type="entry name" value="HELICASE-ASSOCIATED"/>
    <property type="match status" value="1"/>
</dbReference>
<dbReference type="InterPro" id="IPR010402">
    <property type="entry name" value="CCT_domain"/>
</dbReference>
<organism evidence="4 5">
    <name type="scientific">Phytophthora sojae (strain P6497)</name>
    <name type="common">Soybean stem and root rot agent</name>
    <name type="synonym">Phytophthora megasperma f. sp. glycines</name>
    <dbReference type="NCBI Taxonomy" id="1094619"/>
    <lineage>
        <taxon>Eukaryota</taxon>
        <taxon>Sar</taxon>
        <taxon>Stramenopiles</taxon>
        <taxon>Oomycota</taxon>
        <taxon>Peronosporomycetes</taxon>
        <taxon>Peronosporales</taxon>
        <taxon>Peronosporaceae</taxon>
        <taxon>Phytophthora</taxon>
    </lineage>
</organism>
<accession>G4ZYD7</accession>
<dbReference type="InterPro" id="IPR005114">
    <property type="entry name" value="Helicase_assoc"/>
</dbReference>
<keyword evidence="2" id="KW-0539">Nucleus</keyword>
<gene>
    <name evidence="4" type="ORF">PHYSODRAFT_317306</name>
</gene>
<name>G4ZYD7_PHYSP</name>
<dbReference type="OMA" id="PKQTWGL"/>
<evidence type="ECO:0000259" key="3">
    <source>
        <dbReference type="PROSITE" id="PS51017"/>
    </source>
</evidence>
<feature type="domain" description="CCT" evidence="3">
    <location>
        <begin position="1074"/>
        <end position="1116"/>
    </location>
</feature>
<sequence length="1129" mass="129828">MQTARRPEASFGDVLDGAISDVVDHRQDKWYGVFMPALRTFHSHFGHTEVPEEFVVPHSTSMWPRPTWGLHLGQIISRSHDTKRLYREQVEASQLDLQKLGFTWKVTNAADRSWRHQVLPALRVFHQEHGHCNVKSSFVVPEWDPWPKQSWGLNLGAIVKRVRAGKSYADQATQDSAVLEKLGFLWDPRDVEWQECILPALVTFADEFGEEVPLTSDFVVPSEPPWPKQTWGLELGLFMSDAQRREQYFVQIIKDAHVLDELGFEVSLSDTTWGRQVVPLLTIYSTIYPNQLKLAEDFVIPHKQPWPRKVWGLKLGEIGAQNAMRLADAELEWKEWRDLPETVSPVSENRSQQWKIRIFPALVTFVKVFGDCRLGGHFTVPSEDPWPKPTWGLRLGAGIADYYKNGTYFEQLGRDADRLALLGYSFRVSETPWEQYGAPLLETYSTINPCVVVPENFVIPSQAPWPETMWGVKLGILVRWNSQLMTSIENEWRAQVLAAVEVYRTGFGDVPIGKKFVIPSQLQWPKKTWGMDLARILHRLHIGECYDGHGALARNSIARLKHLLHRRRDEAWESIFTALQAFTNNYGHCIVKPHFVVPTRPSWPKAVWNLQLGQIVEKMIATGNFFSYAGRTANRLNKLNFSLTLSSSAWEKKVAPLIATFANLHPRDAIPRAAGGGFSIPSEEPWPENVWGVNLGAVVQWNLKRLETIERDWKAQVLQANEVYRYENGNKVLRDKFVVPSRSPWPSKTWGRELRHILTCVQIGQHYGGHIALANFHSNDACVVASPQNEQQWKAVIMPALHTFATVFGHCAVEEDFVVPPLYPWPKSASGVNLGSVVAAMEKLGLYFAEVGLNADRLETFGFRYKLADAPWQEHVAPLLSTFASQYPHEILPEDFVIPAKDSWPQQFWGLRLGKIFMWSSRYVWNHNYGAKWTEREMPENTSLAGEYGYCRVASSFRVPSELPWPKQMWGLRMKTYLRQMNQSGDLFIPGGLQRAMMNEQQFGFVFKLATEVSCGMPQRDEYRADEEQIERINVESEEEEEVEPERLLGKQQLPSAFCKKREGWVGSYSPKARKARVERFLKKRQERVWVKEVKYDVRKSFADTRLRVKGRFVTREDEKTMRELLSFT</sequence>
<evidence type="ECO:0000313" key="4">
    <source>
        <dbReference type="EMBL" id="EGZ11989.1"/>
    </source>
</evidence>
<evidence type="ECO:0000256" key="1">
    <source>
        <dbReference type="ARBA" id="ARBA00004123"/>
    </source>
</evidence>
<dbReference type="Pfam" id="PF06203">
    <property type="entry name" value="CCT"/>
    <property type="match status" value="1"/>
</dbReference>
<comment type="subcellular location">
    <subcellularLocation>
        <location evidence="1">Nucleus</location>
    </subcellularLocation>
</comment>
<dbReference type="Proteomes" id="UP000002640">
    <property type="component" value="Unassembled WGS sequence"/>
</dbReference>
<reference evidence="4 5" key="1">
    <citation type="journal article" date="2006" name="Science">
        <title>Phytophthora genome sequences uncover evolutionary origins and mechanisms of pathogenesis.</title>
        <authorList>
            <person name="Tyler B.M."/>
            <person name="Tripathy S."/>
            <person name="Zhang X."/>
            <person name="Dehal P."/>
            <person name="Jiang R.H."/>
            <person name="Aerts A."/>
            <person name="Arredondo F.D."/>
            <person name="Baxter L."/>
            <person name="Bensasson D."/>
            <person name="Beynon J.L."/>
            <person name="Chapman J."/>
            <person name="Damasceno C.M."/>
            <person name="Dorrance A.E."/>
            <person name="Dou D."/>
            <person name="Dickerman A.W."/>
            <person name="Dubchak I.L."/>
            <person name="Garbelotto M."/>
            <person name="Gijzen M."/>
            <person name="Gordon S.G."/>
            <person name="Govers F."/>
            <person name="Grunwald N.J."/>
            <person name="Huang W."/>
            <person name="Ivors K.L."/>
            <person name="Jones R.W."/>
            <person name="Kamoun S."/>
            <person name="Krampis K."/>
            <person name="Lamour K.H."/>
            <person name="Lee M.K."/>
            <person name="McDonald W.H."/>
            <person name="Medina M."/>
            <person name="Meijer H.J."/>
            <person name="Nordberg E.K."/>
            <person name="Maclean D.J."/>
            <person name="Ospina-Giraldo M.D."/>
            <person name="Morris P.F."/>
            <person name="Phuntumart V."/>
            <person name="Putnam N.H."/>
            <person name="Rash S."/>
            <person name="Rose J.K."/>
            <person name="Sakihama Y."/>
            <person name="Salamov A.A."/>
            <person name="Savidor A."/>
            <person name="Scheuring C.F."/>
            <person name="Smith B.M."/>
            <person name="Sobral B.W."/>
            <person name="Terry A."/>
            <person name="Torto-Alalibo T.A."/>
            <person name="Win J."/>
            <person name="Xu Z."/>
            <person name="Zhang H."/>
            <person name="Grigoriev I.V."/>
            <person name="Rokhsar D.S."/>
            <person name="Boore J.L."/>
        </authorList>
    </citation>
    <scope>NUCLEOTIDE SEQUENCE [LARGE SCALE GENOMIC DNA]</scope>
    <source>
        <strain evidence="4 5">P6497</strain>
    </source>
</reference>
<proteinExistence type="predicted"/>
<evidence type="ECO:0000256" key="2">
    <source>
        <dbReference type="ARBA" id="ARBA00023242"/>
    </source>
</evidence>
<dbReference type="KEGG" id="psoj:PHYSODRAFT_317306"/>
<dbReference type="PROSITE" id="PS51017">
    <property type="entry name" value="CCT"/>
    <property type="match status" value="1"/>
</dbReference>
<dbReference type="EMBL" id="JH159157">
    <property type="protein sequence ID" value="EGZ11989.1"/>
    <property type="molecule type" value="Genomic_DNA"/>
</dbReference>
<dbReference type="STRING" id="1094619.G4ZYD7"/>
<protein>
    <recommendedName>
        <fullName evidence="3">CCT domain-containing protein</fullName>
    </recommendedName>
</protein>
<dbReference type="InParanoid" id="G4ZYD7"/>
<dbReference type="AlphaFoldDB" id="G4ZYD7"/>
<dbReference type="SMR" id="G4ZYD7"/>
<keyword evidence="5" id="KW-1185">Reference proteome</keyword>
<dbReference type="Pfam" id="PF03457">
    <property type="entry name" value="HA"/>
    <property type="match status" value="1"/>
</dbReference>
<dbReference type="PANTHER" id="PTHR37066:SF1">
    <property type="entry name" value="LNS2_PITP DOMAIN-CONTAINING PROTEIN"/>
    <property type="match status" value="1"/>
</dbReference>
<dbReference type="GeneID" id="20644061"/>
<evidence type="ECO:0000313" key="5">
    <source>
        <dbReference type="Proteomes" id="UP000002640"/>
    </source>
</evidence>
<dbReference type="RefSeq" id="XP_009532322.1">
    <property type="nucleotide sequence ID" value="XM_009534027.1"/>
</dbReference>
<dbReference type="GO" id="GO:0005634">
    <property type="term" value="C:nucleus"/>
    <property type="evidence" value="ECO:0007669"/>
    <property type="project" value="UniProtKB-SubCell"/>
</dbReference>